<feature type="domain" description="Redoxin" evidence="5">
    <location>
        <begin position="37"/>
        <end position="160"/>
    </location>
</feature>
<evidence type="ECO:0000256" key="3">
    <source>
        <dbReference type="ARBA" id="ARBA00023157"/>
    </source>
</evidence>
<evidence type="ECO:0000256" key="2">
    <source>
        <dbReference type="ARBA" id="ARBA00022748"/>
    </source>
</evidence>
<dbReference type="CDD" id="cd03010">
    <property type="entry name" value="TlpA_like_DsbE"/>
    <property type="match status" value="1"/>
</dbReference>
<reference evidence="6 7" key="1">
    <citation type="submission" date="2016-08" db="EMBL/GenBank/DDBJ databases">
        <authorList>
            <person name="Seilhamer J.J."/>
        </authorList>
    </citation>
    <scope>NUCLEOTIDE SEQUENCE [LARGE SCALE GENOMIC DNA]</scope>
    <source>
        <strain evidence="6 7">PH27A</strain>
    </source>
</reference>
<comment type="subcellular location">
    <subcellularLocation>
        <location evidence="1">Cell inner membrane</location>
        <topology evidence="1">Single-pass membrane protein</topology>
        <orientation evidence="1">Periplasmic side</orientation>
    </subcellularLocation>
</comment>
<protein>
    <submittedName>
        <fullName evidence="6">Thiol:disulfide interchange protein</fullName>
    </submittedName>
</protein>
<dbReference type="InterPro" id="IPR013740">
    <property type="entry name" value="Redoxin"/>
</dbReference>
<dbReference type="OrthoDB" id="9799347at2"/>
<keyword evidence="7" id="KW-1185">Reference proteome</keyword>
<evidence type="ECO:0000313" key="7">
    <source>
        <dbReference type="Proteomes" id="UP000094291"/>
    </source>
</evidence>
<dbReference type="Pfam" id="PF08534">
    <property type="entry name" value="Redoxin"/>
    <property type="match status" value="1"/>
</dbReference>
<dbReference type="InterPro" id="IPR036249">
    <property type="entry name" value="Thioredoxin-like_sf"/>
</dbReference>
<dbReference type="SUPFAM" id="SSF52833">
    <property type="entry name" value="Thioredoxin-like"/>
    <property type="match status" value="1"/>
</dbReference>
<dbReference type="PANTHER" id="PTHR42852">
    <property type="entry name" value="THIOL:DISULFIDE INTERCHANGE PROTEIN DSBE"/>
    <property type="match status" value="1"/>
</dbReference>
<keyword evidence="3" id="KW-1015">Disulfide bond</keyword>
<dbReference type="GO" id="GO:0017004">
    <property type="term" value="P:cytochrome complex assembly"/>
    <property type="evidence" value="ECO:0007669"/>
    <property type="project" value="UniProtKB-KW"/>
</dbReference>
<dbReference type="InterPro" id="IPR050553">
    <property type="entry name" value="Thioredoxin_ResA/DsbE_sf"/>
</dbReference>
<evidence type="ECO:0000256" key="1">
    <source>
        <dbReference type="ARBA" id="ARBA00004383"/>
    </source>
</evidence>
<sequence length="178" mass="20331">MRRLVLFIPLAIFLVLAVFFMRGLSLNPMERASTMIGQPLPEFSLKRLDAPHQVVTRDDLLGQVFLLNVWGSWCPSCYDEHEYIVAAAKAGVPVIGLNYKDTPEKAHEYLRKMGNPYQMNLQEPEGMRALAFDLGVYGAPETFLVDREGTIRYHLTGVVTETLLNETLLPEVRRWQKH</sequence>
<gene>
    <name evidence="6" type="ORF">BFW38_11930</name>
</gene>
<evidence type="ECO:0000313" key="6">
    <source>
        <dbReference type="EMBL" id="ODC04129.1"/>
    </source>
</evidence>
<dbReference type="AlphaFoldDB" id="A0A1E2VAT6"/>
<organism evidence="6 7">
    <name type="scientific">Terasakiispira papahanaumokuakeensis</name>
    <dbReference type="NCBI Taxonomy" id="197479"/>
    <lineage>
        <taxon>Bacteria</taxon>
        <taxon>Pseudomonadati</taxon>
        <taxon>Pseudomonadota</taxon>
        <taxon>Gammaproteobacteria</taxon>
        <taxon>Oceanospirillales</taxon>
        <taxon>Terasakiispira</taxon>
    </lineage>
</organism>
<dbReference type="Gene3D" id="3.40.30.10">
    <property type="entry name" value="Glutaredoxin"/>
    <property type="match status" value="1"/>
</dbReference>
<evidence type="ECO:0000259" key="5">
    <source>
        <dbReference type="Pfam" id="PF08534"/>
    </source>
</evidence>
<evidence type="ECO:0000256" key="4">
    <source>
        <dbReference type="ARBA" id="ARBA00023284"/>
    </source>
</evidence>
<comment type="caution">
    <text evidence="6">The sequence shown here is derived from an EMBL/GenBank/DDBJ whole genome shotgun (WGS) entry which is preliminary data.</text>
</comment>
<dbReference type="PROSITE" id="PS00194">
    <property type="entry name" value="THIOREDOXIN_1"/>
    <property type="match status" value="1"/>
</dbReference>
<accession>A0A1E2VAT6</accession>
<dbReference type="NCBIfam" id="TIGR00385">
    <property type="entry name" value="dsbE"/>
    <property type="match status" value="1"/>
</dbReference>
<dbReference type="GO" id="GO:0005886">
    <property type="term" value="C:plasma membrane"/>
    <property type="evidence" value="ECO:0007669"/>
    <property type="project" value="UniProtKB-SubCell"/>
</dbReference>
<dbReference type="STRING" id="197479.BFW38_11930"/>
<dbReference type="Proteomes" id="UP000094291">
    <property type="component" value="Unassembled WGS sequence"/>
</dbReference>
<keyword evidence="4" id="KW-0676">Redox-active center</keyword>
<dbReference type="GO" id="GO:0030288">
    <property type="term" value="C:outer membrane-bounded periplasmic space"/>
    <property type="evidence" value="ECO:0007669"/>
    <property type="project" value="InterPro"/>
</dbReference>
<proteinExistence type="predicted"/>
<dbReference type="InterPro" id="IPR017937">
    <property type="entry name" value="Thioredoxin_CS"/>
</dbReference>
<name>A0A1E2VAT6_9GAMM</name>
<dbReference type="EMBL" id="MDTQ01000001">
    <property type="protein sequence ID" value="ODC04129.1"/>
    <property type="molecule type" value="Genomic_DNA"/>
</dbReference>
<dbReference type="InterPro" id="IPR004799">
    <property type="entry name" value="Periplasmic_diS_OxRdtase_DsbE"/>
</dbReference>
<dbReference type="GO" id="GO:0015036">
    <property type="term" value="F:disulfide oxidoreductase activity"/>
    <property type="evidence" value="ECO:0007669"/>
    <property type="project" value="InterPro"/>
</dbReference>
<dbReference type="PANTHER" id="PTHR42852:SF6">
    <property type="entry name" value="THIOL:DISULFIDE INTERCHANGE PROTEIN DSBE"/>
    <property type="match status" value="1"/>
</dbReference>
<keyword evidence="2" id="KW-0201">Cytochrome c-type biogenesis</keyword>
<dbReference type="RefSeq" id="WP_068998997.1">
    <property type="nucleotide sequence ID" value="NZ_MDTQ01000001.1"/>
</dbReference>